<dbReference type="PROSITE" id="PS00622">
    <property type="entry name" value="HTH_LUXR_1"/>
    <property type="match status" value="1"/>
</dbReference>
<dbReference type="InterPro" id="IPR036388">
    <property type="entry name" value="WH-like_DNA-bd_sf"/>
</dbReference>
<dbReference type="InterPro" id="IPR000792">
    <property type="entry name" value="Tscrpt_reg_LuxR_C"/>
</dbReference>
<dbReference type="SMART" id="SM00421">
    <property type="entry name" value="HTH_LUXR"/>
    <property type="match status" value="1"/>
</dbReference>
<dbReference type="EMBL" id="VYSA01000005">
    <property type="protein sequence ID" value="KAA9105532.1"/>
    <property type="molecule type" value="Genomic_DNA"/>
</dbReference>
<keyword evidence="6" id="KW-1185">Reference proteome</keyword>
<dbReference type="InterPro" id="IPR051010">
    <property type="entry name" value="BCAA_transport"/>
</dbReference>
<feature type="domain" description="HTH luxR-type" evidence="4">
    <location>
        <begin position="123"/>
        <end position="188"/>
    </location>
</feature>
<dbReference type="Gene3D" id="3.40.50.2300">
    <property type="match status" value="2"/>
</dbReference>
<comment type="caution">
    <text evidence="5">The sequence shown here is derived from an EMBL/GenBank/DDBJ whole genome shotgun (WGS) entry which is preliminary data.</text>
</comment>
<reference evidence="6" key="1">
    <citation type="submission" date="2019-09" db="EMBL/GenBank/DDBJ databases">
        <title>Mumia zhuanghuii sp. nov. isolated from the intestinal contents of plateau pika (Ochotona curzoniae) in the Qinghai-Tibet plateau of China.</title>
        <authorList>
            <person name="Tian Z."/>
        </authorList>
    </citation>
    <scope>NUCLEOTIDE SEQUENCE [LARGE SCALE GENOMIC DNA]</scope>
    <source>
        <strain evidence="6">JCM 30598</strain>
    </source>
</reference>
<dbReference type="Gene3D" id="1.10.10.10">
    <property type="entry name" value="Winged helix-like DNA-binding domain superfamily/Winged helix DNA-binding domain"/>
    <property type="match status" value="1"/>
</dbReference>
<dbReference type="InterPro" id="IPR028082">
    <property type="entry name" value="Peripla_BP_I"/>
</dbReference>
<comment type="similarity">
    <text evidence="1">Belongs to the leucine-binding protein family.</text>
</comment>
<feature type="region of interest" description="Disordered" evidence="3">
    <location>
        <begin position="1"/>
        <end position="37"/>
    </location>
</feature>
<evidence type="ECO:0000313" key="6">
    <source>
        <dbReference type="Proteomes" id="UP000325827"/>
    </source>
</evidence>
<organism evidence="5 6">
    <name type="scientific">Microbacterium rhizomatis</name>
    <dbReference type="NCBI Taxonomy" id="1631477"/>
    <lineage>
        <taxon>Bacteria</taxon>
        <taxon>Bacillati</taxon>
        <taxon>Actinomycetota</taxon>
        <taxon>Actinomycetes</taxon>
        <taxon>Micrococcales</taxon>
        <taxon>Microbacteriaceae</taxon>
        <taxon>Microbacterium</taxon>
    </lineage>
</organism>
<evidence type="ECO:0000256" key="1">
    <source>
        <dbReference type="ARBA" id="ARBA00010062"/>
    </source>
</evidence>
<dbReference type="GO" id="GO:0003677">
    <property type="term" value="F:DNA binding"/>
    <property type="evidence" value="ECO:0007669"/>
    <property type="project" value="InterPro"/>
</dbReference>
<dbReference type="CDD" id="cd06170">
    <property type="entry name" value="LuxR_C_like"/>
    <property type="match status" value="1"/>
</dbReference>
<dbReference type="InterPro" id="IPR016032">
    <property type="entry name" value="Sig_transdc_resp-reg_C-effctor"/>
</dbReference>
<dbReference type="PRINTS" id="PR00038">
    <property type="entry name" value="HTHLUXR"/>
</dbReference>
<protein>
    <submittedName>
        <fullName evidence="5">ABC transporter substrate-binding protein</fullName>
    </submittedName>
</protein>
<keyword evidence="2" id="KW-0732">Signal</keyword>
<proteinExistence type="inferred from homology"/>
<gene>
    <name evidence="5" type="ORF">F6B43_17300</name>
</gene>
<dbReference type="OrthoDB" id="3563031at2"/>
<dbReference type="SUPFAM" id="SSF53822">
    <property type="entry name" value="Periplasmic binding protein-like I"/>
    <property type="match status" value="1"/>
</dbReference>
<dbReference type="PROSITE" id="PS50043">
    <property type="entry name" value="HTH_LUXR_2"/>
    <property type="match status" value="1"/>
</dbReference>
<dbReference type="Pfam" id="PF13458">
    <property type="entry name" value="Peripla_BP_6"/>
    <property type="match status" value="1"/>
</dbReference>
<evidence type="ECO:0000259" key="4">
    <source>
        <dbReference type="PROSITE" id="PS50043"/>
    </source>
</evidence>
<dbReference type="Proteomes" id="UP000325827">
    <property type="component" value="Unassembled WGS sequence"/>
</dbReference>
<dbReference type="PANTHER" id="PTHR30483:SF6">
    <property type="entry name" value="PERIPLASMIC BINDING PROTEIN OF ABC TRANSPORTER FOR NATURAL AMINO ACIDS"/>
    <property type="match status" value="1"/>
</dbReference>
<evidence type="ECO:0000256" key="2">
    <source>
        <dbReference type="ARBA" id="ARBA00022729"/>
    </source>
</evidence>
<dbReference type="InterPro" id="IPR028081">
    <property type="entry name" value="Leu-bd"/>
</dbReference>
<dbReference type="Pfam" id="PF00196">
    <property type="entry name" value="GerE"/>
    <property type="match status" value="1"/>
</dbReference>
<accession>A0A5J5IWJ9</accession>
<dbReference type="PANTHER" id="PTHR30483">
    <property type="entry name" value="LEUCINE-SPECIFIC-BINDING PROTEIN"/>
    <property type="match status" value="1"/>
</dbReference>
<dbReference type="AlphaFoldDB" id="A0A5J5IWJ9"/>
<sequence>MGDDPPRGCAARRPLGSEHPGLGHRGRTLSRRSVMAGGSGMKTRSYAEFCLEVDAAGVVSVEAGELADAPPELLPIAQGLLIDGIAHCAFMWAPPGESIPCRIRVSLSQTGREPTATIAGAWCYELPYGLTLRELDILTLLSIGLPNTEIAARLTLSPRTVTTHVDHVMRKLGVFSRTSAAVIAVDEGFIRVPFPGGEEGFDLLRLGRALRGGASSARASDGPRLVRRPLVIGAALPLRGFVAGDGMEMAHATQLAVDELNDRGGIDGRLVAMEIVDVDILDAASVRHALTTLAERDVDVITSGYFAHQEIAHEIVADSGIPYLHAATMDAMEQRVLADPHRYGRIFQVCPSDSHYAPRFVEVMTELRDQGRWMPSSPRLVIIQSAWDLTNLGIARAAEVADRAGWQLEVIRLMGDSEESWAGVADRIRVSEPGAVMIGHYLVEGTKSFLDRFLTDPSDTLIYSLYAPSVPEFRDLMGGRADGLLWATVTGTYSDPLARAFAAKYRDRFGTNPGRSHAGIAYDRVKVISQAWSQTANPRDRAAVAHELRGVIHRGVNGVYYFGGPSQTALTYPSADVDPSLAQAHLVFQIQGGAQRILGPAPYAETTFVPQPWLTRTRMSAGVARR</sequence>
<name>A0A5J5IWJ9_9MICO</name>
<dbReference type="GO" id="GO:0006355">
    <property type="term" value="P:regulation of DNA-templated transcription"/>
    <property type="evidence" value="ECO:0007669"/>
    <property type="project" value="InterPro"/>
</dbReference>
<evidence type="ECO:0000313" key="5">
    <source>
        <dbReference type="EMBL" id="KAA9105532.1"/>
    </source>
</evidence>
<evidence type="ECO:0000256" key="3">
    <source>
        <dbReference type="SAM" id="MobiDB-lite"/>
    </source>
</evidence>
<dbReference type="SUPFAM" id="SSF46894">
    <property type="entry name" value="C-terminal effector domain of the bipartite response regulators"/>
    <property type="match status" value="1"/>
</dbReference>